<dbReference type="SUPFAM" id="SSF53474">
    <property type="entry name" value="alpha/beta-Hydrolases"/>
    <property type="match status" value="1"/>
</dbReference>
<dbReference type="Proteomes" id="UP001428774">
    <property type="component" value="Unassembled WGS sequence"/>
</dbReference>
<proteinExistence type="predicted"/>
<dbReference type="RefSeq" id="WP_347168535.1">
    <property type="nucleotide sequence ID" value="NZ_JBDNCH010000004.1"/>
</dbReference>
<evidence type="ECO:0008006" key="3">
    <source>
        <dbReference type="Google" id="ProtNLM"/>
    </source>
</evidence>
<sequence length="278" mass="30199">MPCSPASILPPRQISRLVCTSPAGRLSARVVLPSRPSGAAPLLVLHGISRNARELTELFRPEAERTGRTVIVPHFGDRARPVFQRPSRKARPDQALLALLAAFEAAFPDQAGPVSLFGHSGGAQLAHRFAMLFPQRVADLHIAAAGWYCLPNRQMAYPYGLADSAAPRDLFWARRHGVGLRRFLDRPIHVYVGSRDTTRDEALRQTPELDRLQGETRLARARTYVQALRGAAAAEGCSPRIALHELPGCAHDVAWAVRHAGLARMVTAPAQTGLSSAA</sequence>
<name>A0AAW9SLE6_9RHOB</name>
<reference evidence="1 2" key="1">
    <citation type="submission" date="2024-05" db="EMBL/GenBank/DDBJ databases">
        <title>Genome sequence of Ponticoccus litoralis KCCM 90028.</title>
        <authorList>
            <person name="Kim J.M."/>
            <person name="Lee J.K."/>
            <person name="Choi B.J."/>
            <person name="Bayburt H."/>
            <person name="Baek J.H."/>
            <person name="Jeon C.O."/>
        </authorList>
    </citation>
    <scope>NUCLEOTIDE SEQUENCE [LARGE SCALE GENOMIC DNA]</scope>
    <source>
        <strain evidence="1 2">KCCM 90028</strain>
    </source>
</reference>
<protein>
    <recommendedName>
        <fullName evidence="3">Alpha/beta hydrolase</fullName>
    </recommendedName>
</protein>
<keyword evidence="2" id="KW-1185">Reference proteome</keyword>
<evidence type="ECO:0000313" key="2">
    <source>
        <dbReference type="Proteomes" id="UP001428774"/>
    </source>
</evidence>
<comment type="caution">
    <text evidence="1">The sequence shown here is derived from an EMBL/GenBank/DDBJ whole genome shotgun (WGS) entry which is preliminary data.</text>
</comment>
<gene>
    <name evidence="1" type="ORF">ABFB10_23095</name>
</gene>
<dbReference type="Gene3D" id="3.40.50.1820">
    <property type="entry name" value="alpha/beta hydrolase"/>
    <property type="match status" value="1"/>
</dbReference>
<dbReference type="InterPro" id="IPR029058">
    <property type="entry name" value="AB_hydrolase_fold"/>
</dbReference>
<accession>A0AAW9SLE6</accession>
<evidence type="ECO:0000313" key="1">
    <source>
        <dbReference type="EMBL" id="MEN9063457.1"/>
    </source>
</evidence>
<dbReference type="EMBL" id="JBDNCH010000004">
    <property type="protein sequence ID" value="MEN9063457.1"/>
    <property type="molecule type" value="Genomic_DNA"/>
</dbReference>
<dbReference type="AlphaFoldDB" id="A0AAW9SLE6"/>
<organism evidence="1 2">
    <name type="scientific">Ponticoccus litoralis</name>
    <dbReference type="NCBI Taxonomy" id="422297"/>
    <lineage>
        <taxon>Bacteria</taxon>
        <taxon>Pseudomonadati</taxon>
        <taxon>Pseudomonadota</taxon>
        <taxon>Alphaproteobacteria</taxon>
        <taxon>Rhodobacterales</taxon>
        <taxon>Roseobacteraceae</taxon>
        <taxon>Ponticoccus</taxon>
    </lineage>
</organism>